<proteinExistence type="predicted"/>
<evidence type="ECO:0000313" key="2">
    <source>
        <dbReference type="Proteomes" id="UP000266178"/>
    </source>
</evidence>
<reference evidence="1 2" key="1">
    <citation type="submission" date="2018-08" db="EMBL/GenBank/DDBJ databases">
        <title>Meiothermus granaticius genome AF-68 sequencing project.</title>
        <authorList>
            <person name="Da Costa M.S."/>
            <person name="Albuquerque L."/>
            <person name="Raposo P."/>
            <person name="Froufe H.J.C."/>
            <person name="Barroso C.S."/>
            <person name="Egas C."/>
        </authorList>
    </citation>
    <scope>NUCLEOTIDE SEQUENCE [LARGE SCALE GENOMIC DNA]</scope>
    <source>
        <strain evidence="1 2">AF-68</strain>
    </source>
</reference>
<dbReference type="Proteomes" id="UP000266178">
    <property type="component" value="Unassembled WGS sequence"/>
</dbReference>
<comment type="caution">
    <text evidence="1">The sequence shown here is derived from an EMBL/GenBank/DDBJ whole genome shotgun (WGS) entry which is preliminary data.</text>
</comment>
<keyword evidence="2" id="KW-1185">Reference proteome</keyword>
<name>A0A399FBV4_9DEIN</name>
<gene>
    <name evidence="1" type="ORF">Mgrana_00953</name>
</gene>
<accession>A0A399FBV4</accession>
<evidence type="ECO:0008006" key="3">
    <source>
        <dbReference type="Google" id="ProtNLM"/>
    </source>
</evidence>
<sequence>MRARLVEEYRQTGASLHSLARKYGVGDGTAWGWVKGQRSKLG</sequence>
<dbReference type="EMBL" id="QWLB01000009">
    <property type="protein sequence ID" value="RIH93155.1"/>
    <property type="molecule type" value="Genomic_DNA"/>
</dbReference>
<dbReference type="AlphaFoldDB" id="A0A399FBV4"/>
<protein>
    <recommendedName>
        <fullName evidence="3">Transposase</fullName>
    </recommendedName>
</protein>
<evidence type="ECO:0000313" key="1">
    <source>
        <dbReference type="EMBL" id="RIH93155.1"/>
    </source>
</evidence>
<organism evidence="1 2">
    <name type="scientific">Meiothermus granaticius NBRC 107808</name>
    <dbReference type="NCBI Taxonomy" id="1227551"/>
    <lineage>
        <taxon>Bacteria</taxon>
        <taxon>Thermotogati</taxon>
        <taxon>Deinococcota</taxon>
        <taxon>Deinococci</taxon>
        <taxon>Thermales</taxon>
        <taxon>Thermaceae</taxon>
        <taxon>Meiothermus</taxon>
    </lineage>
</organism>
<dbReference type="RefSeq" id="WP_276309148.1">
    <property type="nucleotide sequence ID" value="NZ_BJXM01000014.1"/>
</dbReference>